<gene>
    <name evidence="2" type="ORF">NRB20_44470</name>
</gene>
<dbReference type="Proteomes" id="UP000438448">
    <property type="component" value="Unassembled WGS sequence"/>
</dbReference>
<dbReference type="Pfam" id="PF20703">
    <property type="entry name" value="nSTAND1"/>
    <property type="match status" value="1"/>
</dbReference>
<organism evidence="2 3">
    <name type="scientific">Nocardia macrotermitis</name>
    <dbReference type="NCBI Taxonomy" id="2585198"/>
    <lineage>
        <taxon>Bacteria</taxon>
        <taxon>Bacillati</taxon>
        <taxon>Actinomycetota</taxon>
        <taxon>Actinomycetes</taxon>
        <taxon>Mycobacteriales</taxon>
        <taxon>Nocardiaceae</taxon>
        <taxon>Nocardia</taxon>
    </lineage>
</organism>
<evidence type="ECO:0000259" key="1">
    <source>
        <dbReference type="Pfam" id="PF20703"/>
    </source>
</evidence>
<dbReference type="InterPro" id="IPR049052">
    <property type="entry name" value="nSTAND1"/>
</dbReference>
<sequence length="396" mass="43046">MAEDGWDSTILTPGPDPLTALRHAIGHEEDEDSVTAALSRWAGAARRLLVIDQAEEVFTQCRDEAQRDRFLSALEHLAIRDDTDPVAVVLAVRADFYAACLDHPVLEYALKHRSYLLGPMRLDELAEAVTRPAEMLGCELEPGLEELVITELCGIGHAEQRHAYDPGALPLLSHVMTAAWERRSGRRLTIEGYRAAGGVVGSVAATAERAWTGLTEFQQAAAKQMLFGLITVGRDSRDTRRRVSREELTRRVIEAADAALDALVRTRLITMDAETAYLTHEIVLDAWPRLRTWLDEDRVGSLERQRLHIDAVDWAAGTGSLAAVSRRTVGIRRRTRGGRFAGSRRGRIPVCLAGCPASTTAECDGGAGGAGVVVRRRGGAGGAGAVGEQYQCAPTR</sequence>
<dbReference type="RefSeq" id="WP_194289958.1">
    <property type="nucleotide sequence ID" value="NZ_WEGK01000009.1"/>
</dbReference>
<dbReference type="EMBL" id="WEGK01000009">
    <property type="protein sequence ID" value="MQY21337.1"/>
    <property type="molecule type" value="Genomic_DNA"/>
</dbReference>
<proteinExistence type="predicted"/>
<protein>
    <recommendedName>
        <fullName evidence="1">Novel STAND NTPase 1 domain-containing protein</fullName>
    </recommendedName>
</protein>
<comment type="caution">
    <text evidence="2">The sequence shown here is derived from an EMBL/GenBank/DDBJ whole genome shotgun (WGS) entry which is preliminary data.</text>
</comment>
<keyword evidence="3" id="KW-1185">Reference proteome</keyword>
<dbReference type="AlphaFoldDB" id="A0A7K0D6J2"/>
<evidence type="ECO:0000313" key="2">
    <source>
        <dbReference type="EMBL" id="MQY21337.1"/>
    </source>
</evidence>
<feature type="domain" description="Novel STAND NTPase 1" evidence="1">
    <location>
        <begin position="3"/>
        <end position="316"/>
    </location>
</feature>
<reference evidence="2 3" key="1">
    <citation type="submission" date="2019-10" db="EMBL/GenBank/DDBJ databases">
        <title>Nocardia macrotermitis sp. nov. and Nocardia aurantia sp. nov., isolated from the gut of fungus growing-termite Macrotermes natalensis.</title>
        <authorList>
            <person name="Benndorf R."/>
            <person name="Schwitalla J."/>
            <person name="Martin K."/>
            <person name="De Beer W."/>
            <person name="Kaster A.-K."/>
            <person name="Vollmers J."/>
            <person name="Poulsen M."/>
            <person name="Beemelmanns C."/>
        </authorList>
    </citation>
    <scope>NUCLEOTIDE SEQUENCE [LARGE SCALE GENOMIC DNA]</scope>
    <source>
        <strain evidence="2 3">RB20</strain>
    </source>
</reference>
<name>A0A7K0D6J2_9NOCA</name>
<accession>A0A7K0D6J2</accession>
<evidence type="ECO:0000313" key="3">
    <source>
        <dbReference type="Proteomes" id="UP000438448"/>
    </source>
</evidence>